<keyword evidence="2" id="KW-1185">Reference proteome</keyword>
<proteinExistence type="predicted"/>
<dbReference type="STRING" id="1276246.SCULI_v1c06280"/>
<dbReference type="EMBL" id="CP006681">
    <property type="protein sequence ID" value="AHI52969.1"/>
    <property type="molecule type" value="Genomic_DNA"/>
</dbReference>
<sequence>MIKLFSLIVPTILSSNLAINSFNKVAEDQVLNFSNGWTAEYVYNNQTNPEFNANLWQWDFSSIGVNSIDDLLDNYLKVIPRDNDITEPVVPYAFFTTRYEHKVAFNIQPSWGNLKNIKNVEVRSYDDFKENASWLSTLESNEYGYINIDWGILMSYYISQDNKFIFQLTSGFDGDIEVDYNVKMGLSISPKLVLKAKQK</sequence>
<dbReference type="RefSeq" id="WP_025363204.1">
    <property type="nucleotide sequence ID" value="NZ_CP006681.1"/>
</dbReference>
<dbReference type="KEGG" id="scq:SCULI_v1c06280"/>
<protein>
    <submittedName>
        <fullName evidence="1">Uncharacterized protein</fullName>
    </submittedName>
</protein>
<dbReference type="Proteomes" id="UP000019267">
    <property type="component" value="Chromosome"/>
</dbReference>
<dbReference type="HOGENOM" id="CLU_1371479_0_0_14"/>
<gene>
    <name evidence="1" type="ORF">SCULI_v1c06280</name>
</gene>
<reference evidence="1 2" key="1">
    <citation type="journal article" date="2014" name="Genome Biol. Evol.">
        <title>Molecular evolution of the substrate utilization strategies and putative virulence factors in mosquito-associated Spiroplasma species.</title>
        <authorList>
            <person name="Chang T.H."/>
            <person name="Lo W.S."/>
            <person name="Ku C."/>
            <person name="Chen L.L."/>
            <person name="Kuo C.H."/>
        </authorList>
    </citation>
    <scope>NUCLEOTIDE SEQUENCE [LARGE SCALE GENOMIC DNA]</scope>
    <source>
        <strain evidence="1">AES-1</strain>
    </source>
</reference>
<organism evidence="1 2">
    <name type="scientific">Spiroplasma culicicola AES-1</name>
    <dbReference type="NCBI Taxonomy" id="1276246"/>
    <lineage>
        <taxon>Bacteria</taxon>
        <taxon>Bacillati</taxon>
        <taxon>Mycoplasmatota</taxon>
        <taxon>Mollicutes</taxon>
        <taxon>Entomoplasmatales</taxon>
        <taxon>Spiroplasmataceae</taxon>
        <taxon>Spiroplasma</taxon>
    </lineage>
</organism>
<name>W6AH02_9MOLU</name>
<accession>W6AH02</accession>
<evidence type="ECO:0000313" key="1">
    <source>
        <dbReference type="EMBL" id="AHI52969.1"/>
    </source>
</evidence>
<dbReference type="PATRIC" id="fig|1276246.3.peg.627"/>
<evidence type="ECO:0000313" key="2">
    <source>
        <dbReference type="Proteomes" id="UP000019267"/>
    </source>
</evidence>
<dbReference type="AlphaFoldDB" id="W6AH02"/>